<feature type="region of interest" description="Disordered" evidence="1">
    <location>
        <begin position="379"/>
        <end position="400"/>
    </location>
</feature>
<feature type="domain" description="Flagellar Assembly Protein A N-terminal region" evidence="2">
    <location>
        <begin position="110"/>
        <end position="266"/>
    </location>
</feature>
<dbReference type="InterPro" id="IPR046866">
    <property type="entry name" value="FapA_N"/>
</dbReference>
<evidence type="ECO:0000256" key="1">
    <source>
        <dbReference type="SAM" id="MobiDB-lite"/>
    </source>
</evidence>
<dbReference type="KEGG" id="fcz:IMF26_02655"/>
<reference evidence="3" key="2">
    <citation type="journal article" date="2023" name="Biology">
        <title>Prokaryotic Life Associated with Coal-Fire Gas Vents Revealed by Metagenomics.</title>
        <authorList>
            <person name="Kadnikov V.V."/>
            <person name="Mardanov A.V."/>
            <person name="Beletsky A.V."/>
            <person name="Karnachuk O.V."/>
            <person name="Ravin N.V."/>
        </authorList>
    </citation>
    <scope>NUCLEOTIDE SEQUENCE</scope>
    <source>
        <strain evidence="3">Bu02</strain>
    </source>
</reference>
<dbReference type="EMBL" id="CP062796">
    <property type="protein sequence ID" value="QUL98989.1"/>
    <property type="molecule type" value="Genomic_DNA"/>
</dbReference>
<dbReference type="InterPro" id="IPR046865">
    <property type="entry name" value="FapA_b_solenoid"/>
</dbReference>
<sequence>MKSGQEGESCGLVWVKDGKIGIKDPGPGGSPARLTPCEGVYFLVSGKRVDGEIPVTESSEVSLVFLNEEPSVSCAVQLTGDGLQAYLVIKAKDGVIYSLKDAEPAPHVRLEVDKKIVRPSLDYRDVLELVSSRGIVFGLDEGACKKACSELPQEPVLIARGQPATSGKDGSIEFAVPLERVVELPMDEVRVDFRDSVKIPDVKAGQVIAVKRMAVPGVPGKTVTGKAILPPMPIDPPLRAGRGVQLKQEGDLVMAIATVSGCPRFNEASGLLEVDQVFKHKGDVDLSSGNIRASGSVEVSGNVTEGMKVECEGNQEIWGTVTGASLKAWGSIVVKGSVFKSEVVAGKDVKWLRKWDSLTRNVEERIAVILEVEAQNRRLGEEEESTVPENPQAAHGEGAQETRSVALAGEIIDNSVLVEHFRQLLTALSDLYREDLSLLPKEVEEKVQTTRICLTSPGDLFQRVHCVEKEISAVRLWIEQELQKGQSDVIVRYVQSSNIEASRDIIVTGQGVFYCNLSAGRAVKVKGSPGLVRGGETVAAELIQVNEVGGYGPAVTVLRVSDRGKIVAGTVYPNTILSVGRLKVKTEHTLESVEVRMADGRLVIASKTGTIQVGG</sequence>
<name>A0AAT9LD20_9FIRM</name>
<proteinExistence type="predicted"/>
<dbReference type="PANTHER" id="PTHR38032">
    <property type="entry name" value="POLYMERASE-RELATED"/>
    <property type="match status" value="1"/>
</dbReference>
<protein>
    <submittedName>
        <fullName evidence="3">DUF342 domain-containing protein</fullName>
    </submittedName>
</protein>
<dbReference type="AlphaFoldDB" id="A0AAT9LD20"/>
<evidence type="ECO:0000259" key="2">
    <source>
        <dbReference type="Pfam" id="PF20250"/>
    </source>
</evidence>
<dbReference type="Pfam" id="PF20250">
    <property type="entry name" value="FapA_N"/>
    <property type="match status" value="1"/>
</dbReference>
<reference evidence="3" key="1">
    <citation type="submission" date="2020-10" db="EMBL/GenBank/DDBJ databases">
        <authorList>
            <person name="Kadnikov V."/>
            <person name="Beletsky A.V."/>
            <person name="Mardanov A.V."/>
            <person name="Karnachuk O.V."/>
            <person name="Ravin N.V."/>
        </authorList>
    </citation>
    <scope>NUCLEOTIDE SEQUENCE</scope>
    <source>
        <strain evidence="3">Bu02</strain>
    </source>
</reference>
<dbReference type="InterPro" id="IPR005646">
    <property type="entry name" value="FapA"/>
</dbReference>
<dbReference type="Pfam" id="PF03961">
    <property type="entry name" value="FapA"/>
    <property type="match status" value="1"/>
</dbReference>
<organism evidence="3">
    <name type="scientific">Candidatus Fermentithermobacillus carboniphilus</name>
    <dbReference type="NCBI Taxonomy" id="3085328"/>
    <lineage>
        <taxon>Bacteria</taxon>
        <taxon>Bacillati</taxon>
        <taxon>Bacillota</taxon>
        <taxon>Candidatus Fermentithermobacillia</taxon>
        <taxon>Candidatus Fermentithermobacillales</taxon>
        <taxon>Candidatus Fermentithermobacillaceae</taxon>
        <taxon>Candidatus Fermentithermobacillus</taxon>
    </lineage>
</organism>
<accession>A0AAT9LD20</accession>
<dbReference type="PANTHER" id="PTHR38032:SF1">
    <property type="entry name" value="RNA-BINDING PROTEIN KHPB N-TERMINAL DOMAIN-CONTAINING PROTEIN"/>
    <property type="match status" value="1"/>
</dbReference>
<evidence type="ECO:0000313" key="3">
    <source>
        <dbReference type="EMBL" id="QUL98989.1"/>
    </source>
</evidence>
<gene>
    <name evidence="3" type="ORF">IMF26_02655</name>
</gene>